<gene>
    <name evidence="1" type="ORF">CFBP1159_41250</name>
    <name evidence="2" type="ORF">XAC301_43350</name>
</gene>
<proteinExistence type="predicted"/>
<dbReference type="EMBL" id="HG992341">
    <property type="protein sequence ID" value="CAE6851467.1"/>
    <property type="molecule type" value="Genomic_DNA"/>
</dbReference>
<dbReference type="EMBL" id="HG992338">
    <property type="protein sequence ID" value="CAE6858696.1"/>
    <property type="molecule type" value="Genomic_DNA"/>
</dbReference>
<dbReference type="Proteomes" id="UP000835287">
    <property type="component" value="Chromosome"/>
</dbReference>
<evidence type="ECO:0000313" key="3">
    <source>
        <dbReference type="Proteomes" id="UP000835243"/>
    </source>
</evidence>
<dbReference type="EMBL" id="HG992338">
    <property type="protein sequence ID" value="CAE6858680.1"/>
    <property type="molecule type" value="Genomic_DNA"/>
</dbReference>
<organism evidence="1">
    <name type="scientific">Xanthomonas arboricola pv. corylina</name>
    <dbReference type="NCBI Taxonomy" id="487821"/>
    <lineage>
        <taxon>Bacteria</taxon>
        <taxon>Pseudomonadati</taxon>
        <taxon>Pseudomonadota</taxon>
        <taxon>Gammaproteobacteria</taxon>
        <taxon>Lysobacterales</taxon>
        <taxon>Lysobacteraceae</taxon>
        <taxon>Xanthomonas</taxon>
    </lineage>
</organism>
<dbReference type="AlphaFoldDB" id="A0A8D6VUL8"/>
<reference evidence="3 4" key="1">
    <citation type="submission" date="2021-02" db="EMBL/GenBank/DDBJ databases">
        <authorList>
            <person name="Pothier F. J."/>
        </authorList>
    </citation>
    <scope>NUCLEOTIDE SEQUENCE</scope>
    <source>
        <strain evidence="2 4">301</strain>
        <strain evidence="1 3">CFBP 1159</strain>
    </source>
</reference>
<sequence length="69" mass="7078">MQLATLALPAGAAGTEVCCRMQGNKHERQRRGIAQDACTHSTHHVCGGGNDARNPLITAATASGASMCT</sequence>
<evidence type="ECO:0000313" key="2">
    <source>
        <dbReference type="EMBL" id="CAE6858680.1"/>
    </source>
</evidence>
<dbReference type="Proteomes" id="UP000835243">
    <property type="component" value="Chromosome"/>
</dbReference>
<evidence type="ECO:0000313" key="1">
    <source>
        <dbReference type="EMBL" id="CAE6851496.1"/>
    </source>
</evidence>
<dbReference type="EMBL" id="HG992341">
    <property type="protein sequence ID" value="CAE6851496.1"/>
    <property type="molecule type" value="Genomic_DNA"/>
</dbReference>
<accession>A0A8D6VUL8</accession>
<protein>
    <submittedName>
        <fullName evidence="1">Uncharacterized protein</fullName>
    </submittedName>
</protein>
<evidence type="ECO:0000313" key="4">
    <source>
        <dbReference type="Proteomes" id="UP000835287"/>
    </source>
</evidence>
<name>A0A8D6VUL8_9XANT</name>
<keyword evidence="4" id="KW-1185">Reference proteome</keyword>